<protein>
    <submittedName>
        <fullName evidence="3">Sensor histidine kinase</fullName>
    </submittedName>
</protein>
<dbReference type="Proteomes" id="UP001497602">
    <property type="component" value="Unassembled WGS sequence"/>
</dbReference>
<keyword evidence="3" id="KW-0418">Kinase</keyword>
<comment type="caution">
    <text evidence="3">The sequence shown here is derived from an EMBL/GenBank/DDBJ whole genome shotgun (WGS) entry which is preliminary data.</text>
</comment>
<dbReference type="PANTHER" id="PTHR34220">
    <property type="entry name" value="SENSOR HISTIDINE KINASE YPDA"/>
    <property type="match status" value="1"/>
</dbReference>
<proteinExistence type="predicted"/>
<dbReference type="GO" id="GO:0016301">
    <property type="term" value="F:kinase activity"/>
    <property type="evidence" value="ECO:0007669"/>
    <property type="project" value="UniProtKB-KW"/>
</dbReference>
<keyword evidence="3" id="KW-0808">Transferase</keyword>
<feature type="transmembrane region" description="Helical" evidence="1">
    <location>
        <begin position="128"/>
        <end position="149"/>
    </location>
</feature>
<feature type="transmembrane region" description="Helical" evidence="1">
    <location>
        <begin position="12"/>
        <end position="29"/>
    </location>
</feature>
<gene>
    <name evidence="3" type="ORF">T190115A13A_60087</name>
</gene>
<sequence length="354" mass="42023">MRSFLQKINKPIYKHTLFWVVVFLFYTTSAYKRFSSIEELLITYFFHVLFQVLIAYSILHIIIPRYRKNKSIWQGIISFLLIFFIINVFYATVWMFYLERVYVDCYVTYKKMYGEQSFLDRITDWKSIYIRLPIFYLPSLFFLVALKFYEKAYYQSKISEQKKIDELKVLRHQLNPHFLFNTLNNLYSLAVEKSDKTPEVIAKLSGMLDYMLYGCDDTFVPIYKEVDLIENYLALEQIRYEDRAKISFTNNIQEVVKIAPLLLLTFIENAFKHGVKHELDIAEVSLTLATNKKNILFTIFNTKPIMGTSKSPLKKSIGLKNVEKQLSLIYPNAYTLTIEDNPDSFFITLELEKR</sequence>
<organism evidence="3 4">
    <name type="scientific">Tenacibaculum vairaonense</name>
    <dbReference type="NCBI Taxonomy" id="3137860"/>
    <lineage>
        <taxon>Bacteria</taxon>
        <taxon>Pseudomonadati</taxon>
        <taxon>Bacteroidota</taxon>
        <taxon>Flavobacteriia</taxon>
        <taxon>Flavobacteriales</taxon>
        <taxon>Flavobacteriaceae</taxon>
        <taxon>Tenacibaculum</taxon>
    </lineage>
</organism>
<dbReference type="InterPro" id="IPR010559">
    <property type="entry name" value="Sig_transdc_His_kin_internal"/>
</dbReference>
<accession>A0ABP1FIS3</accession>
<evidence type="ECO:0000256" key="1">
    <source>
        <dbReference type="SAM" id="Phobius"/>
    </source>
</evidence>
<feature type="transmembrane region" description="Helical" evidence="1">
    <location>
        <begin position="75"/>
        <end position="97"/>
    </location>
</feature>
<evidence type="ECO:0000313" key="3">
    <source>
        <dbReference type="EMBL" id="CAL2108092.1"/>
    </source>
</evidence>
<dbReference type="Pfam" id="PF06580">
    <property type="entry name" value="His_kinase"/>
    <property type="match status" value="1"/>
</dbReference>
<dbReference type="EMBL" id="CAXJRC010000043">
    <property type="protein sequence ID" value="CAL2108092.1"/>
    <property type="molecule type" value="Genomic_DNA"/>
</dbReference>
<feature type="domain" description="Signal transduction histidine kinase internal region" evidence="2">
    <location>
        <begin position="166"/>
        <end position="243"/>
    </location>
</feature>
<dbReference type="PANTHER" id="PTHR34220:SF7">
    <property type="entry name" value="SENSOR HISTIDINE KINASE YPDA"/>
    <property type="match status" value="1"/>
</dbReference>
<evidence type="ECO:0000313" key="4">
    <source>
        <dbReference type="Proteomes" id="UP001497602"/>
    </source>
</evidence>
<evidence type="ECO:0000259" key="2">
    <source>
        <dbReference type="Pfam" id="PF06580"/>
    </source>
</evidence>
<reference evidence="3 4" key="1">
    <citation type="submission" date="2024-05" db="EMBL/GenBank/DDBJ databases">
        <authorList>
            <person name="Duchaud E."/>
        </authorList>
    </citation>
    <scope>NUCLEOTIDE SEQUENCE [LARGE SCALE GENOMIC DNA]</scope>
    <source>
        <strain evidence="3">Ena-SAMPLE-TAB-13-05-2024-13:56:06:370-140305</strain>
    </source>
</reference>
<keyword evidence="1" id="KW-0472">Membrane</keyword>
<keyword evidence="4" id="KW-1185">Reference proteome</keyword>
<feature type="transmembrane region" description="Helical" evidence="1">
    <location>
        <begin position="41"/>
        <end position="63"/>
    </location>
</feature>
<keyword evidence="1" id="KW-0812">Transmembrane</keyword>
<name>A0ABP1FIS3_9FLAO</name>
<dbReference type="RefSeq" id="WP_348703474.1">
    <property type="nucleotide sequence ID" value="NZ_CAXIYA010000011.1"/>
</dbReference>
<dbReference type="InterPro" id="IPR050640">
    <property type="entry name" value="Bact_2-comp_sensor_kinase"/>
</dbReference>
<keyword evidence="1" id="KW-1133">Transmembrane helix</keyword>